<dbReference type="Proteomes" id="UP000249886">
    <property type="component" value="Unassembled WGS sequence"/>
</dbReference>
<sequence>MATETLTIERGGRGLISLLQRAVALQDRAMARFSTVSDAAVDVFVTTPFAVIASRRVAGSCSRGGAAVLVSDLLADATDTTMTAAAMDAGWGMGALPPTTGFELLDEIPADVVQRLSDQGRALARQFSGPLGPPQSLMDQAVITVNDDTEIPMRLVFTLTALGLIPGMDAPAAIPRHLRVSRNSRWVRVDAPFGSAYHSSGINLLTL</sequence>
<dbReference type="GeneID" id="84574496"/>
<dbReference type="InterPro" id="IPR058498">
    <property type="entry name" value="DUF8185"/>
</dbReference>
<feature type="domain" description="DUF8010" evidence="1">
    <location>
        <begin position="13"/>
        <end position="94"/>
    </location>
</feature>
<evidence type="ECO:0000313" key="3">
    <source>
        <dbReference type="EMBL" id="SPW33982.1"/>
    </source>
</evidence>
<reference evidence="3 4" key="1">
    <citation type="submission" date="2018-06" db="EMBL/GenBank/DDBJ databases">
        <authorList>
            <consortium name="Pathogen Informatics"/>
            <person name="Doyle S."/>
        </authorList>
    </citation>
    <scope>NUCLEOTIDE SEQUENCE [LARGE SCALE GENOMIC DNA]</scope>
    <source>
        <strain evidence="3 4">NCTC10254</strain>
    </source>
</reference>
<accession>A0A6H9X9V8</accession>
<protein>
    <submittedName>
        <fullName evidence="3">Uncharacterized protein</fullName>
    </submittedName>
</protein>
<feature type="domain" description="DUF8185" evidence="2">
    <location>
        <begin position="97"/>
        <end position="200"/>
    </location>
</feature>
<dbReference type="Pfam" id="PF26035">
    <property type="entry name" value="DUF8010"/>
    <property type="match status" value="1"/>
</dbReference>
<dbReference type="RefSeq" id="WP_005526553.1">
    <property type="nucleotide sequence ID" value="NZ_CP050134.2"/>
</dbReference>
<dbReference type="EMBL" id="UARK01000035">
    <property type="protein sequence ID" value="SPW33982.1"/>
    <property type="molecule type" value="Genomic_DNA"/>
</dbReference>
<evidence type="ECO:0000313" key="4">
    <source>
        <dbReference type="Proteomes" id="UP000249886"/>
    </source>
</evidence>
<dbReference type="Pfam" id="PF26572">
    <property type="entry name" value="DUF8185"/>
    <property type="match status" value="1"/>
</dbReference>
<dbReference type="InterPro" id="IPR058323">
    <property type="entry name" value="DUF8010"/>
</dbReference>
<organism evidence="3 4">
    <name type="scientific">Corynebacterium matruchotii</name>
    <dbReference type="NCBI Taxonomy" id="43768"/>
    <lineage>
        <taxon>Bacteria</taxon>
        <taxon>Bacillati</taxon>
        <taxon>Actinomycetota</taxon>
        <taxon>Actinomycetes</taxon>
        <taxon>Mycobacteriales</taxon>
        <taxon>Corynebacteriaceae</taxon>
        <taxon>Corynebacterium</taxon>
    </lineage>
</organism>
<dbReference type="AlphaFoldDB" id="A0A6H9X9V8"/>
<name>A0A6H9X9V8_9CORY</name>
<proteinExistence type="predicted"/>
<comment type="caution">
    <text evidence="3">The sequence shown here is derived from an EMBL/GenBank/DDBJ whole genome shotgun (WGS) entry which is preliminary data.</text>
</comment>
<evidence type="ECO:0000259" key="1">
    <source>
        <dbReference type="Pfam" id="PF26035"/>
    </source>
</evidence>
<gene>
    <name evidence="3" type="ORF">NCTC10254_02522</name>
</gene>
<evidence type="ECO:0000259" key="2">
    <source>
        <dbReference type="Pfam" id="PF26572"/>
    </source>
</evidence>